<gene>
    <name evidence="1" type="ORF">FAZ21_09010</name>
</gene>
<keyword evidence="2" id="KW-1185">Reference proteome</keyword>
<evidence type="ECO:0000313" key="2">
    <source>
        <dbReference type="Proteomes" id="UP000310016"/>
    </source>
</evidence>
<dbReference type="Proteomes" id="UP000310016">
    <property type="component" value="Unassembled WGS sequence"/>
</dbReference>
<evidence type="ECO:0000313" key="1">
    <source>
        <dbReference type="EMBL" id="TJZ74085.1"/>
    </source>
</evidence>
<accession>A0A4U0PZN0</accession>
<dbReference type="EMBL" id="SUMF01000007">
    <property type="protein sequence ID" value="TJZ74085.1"/>
    <property type="molecule type" value="Genomic_DNA"/>
</dbReference>
<proteinExistence type="predicted"/>
<dbReference type="RefSeq" id="WP_136773110.1">
    <property type="nucleotide sequence ID" value="NZ_CP156074.1"/>
</dbReference>
<organism evidence="1 2">
    <name type="scientific">Chitiniphilus eburneus</name>
    <dbReference type="NCBI Taxonomy" id="2571148"/>
    <lineage>
        <taxon>Bacteria</taxon>
        <taxon>Pseudomonadati</taxon>
        <taxon>Pseudomonadota</taxon>
        <taxon>Betaproteobacteria</taxon>
        <taxon>Neisseriales</taxon>
        <taxon>Chitinibacteraceae</taxon>
        <taxon>Chitiniphilus</taxon>
    </lineage>
</organism>
<sequence>MEEGWGTTIFSDPAFEHLVAELHFDGNFLLLLDRDDGRDSISISFPDPAQKGAMHTRVKLSDFMSALIAAVENLNR</sequence>
<dbReference type="AlphaFoldDB" id="A0A4U0PZN0"/>
<comment type="caution">
    <text evidence="1">The sequence shown here is derived from an EMBL/GenBank/DDBJ whole genome shotgun (WGS) entry which is preliminary data.</text>
</comment>
<reference evidence="1 2" key="1">
    <citation type="submission" date="2019-04" db="EMBL/GenBank/DDBJ databases">
        <title>Chitiniphilus eburnea sp. nov., a novel chitinolytic bacterium isolated from aquaculture sludge.</title>
        <authorList>
            <person name="Sheng M."/>
        </authorList>
    </citation>
    <scope>NUCLEOTIDE SEQUENCE [LARGE SCALE GENOMIC DNA]</scope>
    <source>
        <strain evidence="1 2">HX-2-15</strain>
    </source>
</reference>
<dbReference type="OrthoDB" id="7161641at2"/>
<name>A0A4U0PZN0_9NEIS</name>
<protein>
    <submittedName>
        <fullName evidence="1">Uncharacterized protein</fullName>
    </submittedName>
</protein>